<sequence>MLPKVSCPHVVYKVLVRGGGLDGPASRTLVGTKSNGREINGAMPRVLVGLNDRGYRVQRYWMLSMVATIGVMESMVKLNR</sequence>
<name>A0A1D8N7B2_YARLL</name>
<reference evidence="1 2" key="1">
    <citation type="journal article" date="2016" name="PLoS ONE">
        <title>Sequence Assembly of Yarrowia lipolytica Strain W29/CLIB89 Shows Transposable Element Diversity.</title>
        <authorList>
            <person name="Magnan C."/>
            <person name="Yu J."/>
            <person name="Chang I."/>
            <person name="Jahn E."/>
            <person name="Kanomata Y."/>
            <person name="Wu J."/>
            <person name="Zeller M."/>
            <person name="Oakes M."/>
            <person name="Baldi P."/>
            <person name="Sandmeyer S."/>
        </authorList>
    </citation>
    <scope>NUCLEOTIDE SEQUENCE [LARGE SCALE GENOMIC DNA]</scope>
    <source>
        <strain evidence="2">CLIB89(W29)</strain>
    </source>
</reference>
<dbReference type="EMBL" id="CP017554">
    <property type="protein sequence ID" value="AOW01523.1"/>
    <property type="molecule type" value="Genomic_DNA"/>
</dbReference>
<protein>
    <submittedName>
        <fullName evidence="1">Uncharacterized protein</fullName>
    </submittedName>
</protein>
<dbReference type="RefSeq" id="XP_068138168.1">
    <property type="nucleotide sequence ID" value="XM_068282067.1"/>
</dbReference>
<dbReference type="VEuPathDB" id="FungiDB:YALI1_B14510g"/>
<dbReference type="AlphaFoldDB" id="A0A1D8N7B2"/>
<evidence type="ECO:0000313" key="1">
    <source>
        <dbReference type="EMBL" id="AOW01523.1"/>
    </source>
</evidence>
<dbReference type="GeneID" id="94582717"/>
<proteinExistence type="predicted"/>
<dbReference type="Proteomes" id="UP000182444">
    <property type="component" value="Chromosome 1B"/>
</dbReference>
<accession>A0A1D8N7B2</accession>
<organism evidence="1 2">
    <name type="scientific">Yarrowia lipolytica</name>
    <name type="common">Candida lipolytica</name>
    <dbReference type="NCBI Taxonomy" id="4952"/>
    <lineage>
        <taxon>Eukaryota</taxon>
        <taxon>Fungi</taxon>
        <taxon>Dikarya</taxon>
        <taxon>Ascomycota</taxon>
        <taxon>Saccharomycotina</taxon>
        <taxon>Dipodascomycetes</taxon>
        <taxon>Dipodascales</taxon>
        <taxon>Dipodascales incertae sedis</taxon>
        <taxon>Yarrowia</taxon>
    </lineage>
</organism>
<evidence type="ECO:0000313" key="2">
    <source>
        <dbReference type="Proteomes" id="UP000182444"/>
    </source>
</evidence>
<gene>
    <name evidence="1" type="ORF">YALI1_B14510g</name>
</gene>